<feature type="region of interest" description="Disordered" evidence="4">
    <location>
        <begin position="86"/>
        <end position="107"/>
    </location>
</feature>
<feature type="compositionally biased region" description="Basic and acidic residues" evidence="4">
    <location>
        <begin position="90"/>
        <end position="101"/>
    </location>
</feature>
<dbReference type="InterPro" id="IPR026060">
    <property type="entry name" value="AMY1"/>
</dbReference>
<evidence type="ECO:0000256" key="2">
    <source>
        <dbReference type="ARBA" id="ARBA00009389"/>
    </source>
</evidence>
<sequence length="107" mass="12322">MDSEREKFRTYLEKSGVMSVFTDVLVHLYEEPSRPSDALSYVKSALGTITVEQRRLEMYKDKVTEQEKKIEALEKEVADLKIQLASSQAETEKTEEIKPEEAPPLEQ</sequence>
<dbReference type="GO" id="GO:0003713">
    <property type="term" value="F:transcription coactivator activity"/>
    <property type="evidence" value="ECO:0007669"/>
    <property type="project" value="InterPro"/>
</dbReference>
<gene>
    <name evidence="5" type="ORF">MNOR_LOCUS4577</name>
</gene>
<accession>A0AAV2PUQ6</accession>
<dbReference type="AlphaFoldDB" id="A0AAV2PUQ6"/>
<evidence type="ECO:0000313" key="6">
    <source>
        <dbReference type="Proteomes" id="UP001497623"/>
    </source>
</evidence>
<name>A0AAV2PUQ6_MEGNR</name>
<keyword evidence="6" id="KW-1185">Reference proteome</keyword>
<evidence type="ECO:0000313" key="5">
    <source>
        <dbReference type="EMBL" id="CAL4065119.1"/>
    </source>
</evidence>
<comment type="subcellular location">
    <subcellularLocation>
        <location evidence="1">Nucleus</location>
    </subcellularLocation>
</comment>
<dbReference type="EMBL" id="CAXKWB010001683">
    <property type="protein sequence ID" value="CAL4065119.1"/>
    <property type="molecule type" value="Genomic_DNA"/>
</dbReference>
<protein>
    <recommendedName>
        <fullName evidence="7">c-Myc-binding protein</fullName>
    </recommendedName>
</protein>
<dbReference type="PANTHER" id="PTHR13168">
    <property type="entry name" value="ASSOCIATE OF C-MYC AMY-1"/>
    <property type="match status" value="1"/>
</dbReference>
<evidence type="ECO:0000256" key="4">
    <source>
        <dbReference type="SAM" id="MobiDB-lite"/>
    </source>
</evidence>
<dbReference type="Proteomes" id="UP001497623">
    <property type="component" value="Unassembled WGS sequence"/>
</dbReference>
<evidence type="ECO:0000256" key="3">
    <source>
        <dbReference type="ARBA" id="ARBA00023242"/>
    </source>
</evidence>
<dbReference type="PANTHER" id="PTHR13168:SF0">
    <property type="entry name" value="C-MYC-BINDING PROTEIN"/>
    <property type="match status" value="1"/>
</dbReference>
<evidence type="ECO:0008006" key="7">
    <source>
        <dbReference type="Google" id="ProtNLM"/>
    </source>
</evidence>
<dbReference type="PRINTS" id="PR02028">
    <property type="entry name" value="CMYCBINDINGP"/>
</dbReference>
<organism evidence="5 6">
    <name type="scientific">Meganyctiphanes norvegica</name>
    <name type="common">Northern krill</name>
    <name type="synonym">Thysanopoda norvegica</name>
    <dbReference type="NCBI Taxonomy" id="48144"/>
    <lineage>
        <taxon>Eukaryota</taxon>
        <taxon>Metazoa</taxon>
        <taxon>Ecdysozoa</taxon>
        <taxon>Arthropoda</taxon>
        <taxon>Crustacea</taxon>
        <taxon>Multicrustacea</taxon>
        <taxon>Malacostraca</taxon>
        <taxon>Eumalacostraca</taxon>
        <taxon>Eucarida</taxon>
        <taxon>Euphausiacea</taxon>
        <taxon>Euphausiidae</taxon>
        <taxon>Meganyctiphanes</taxon>
    </lineage>
</organism>
<evidence type="ECO:0000256" key="1">
    <source>
        <dbReference type="ARBA" id="ARBA00004123"/>
    </source>
</evidence>
<keyword evidence="3" id="KW-0539">Nucleus</keyword>
<dbReference type="SUPFAM" id="SSF161270">
    <property type="entry name" value="PspA lactotransferrin-binding region"/>
    <property type="match status" value="1"/>
</dbReference>
<dbReference type="GO" id="GO:0005634">
    <property type="term" value="C:nucleus"/>
    <property type="evidence" value="ECO:0007669"/>
    <property type="project" value="UniProtKB-SubCell"/>
</dbReference>
<reference evidence="5 6" key="1">
    <citation type="submission" date="2024-05" db="EMBL/GenBank/DDBJ databases">
        <authorList>
            <person name="Wallberg A."/>
        </authorList>
    </citation>
    <scope>NUCLEOTIDE SEQUENCE [LARGE SCALE GENOMIC DNA]</scope>
</reference>
<comment type="caution">
    <text evidence="5">The sequence shown here is derived from an EMBL/GenBank/DDBJ whole genome shotgun (WGS) entry which is preliminary data.</text>
</comment>
<proteinExistence type="inferred from homology"/>
<comment type="similarity">
    <text evidence="2">Belongs to the AMY1 family.</text>
</comment>